<dbReference type="GO" id="GO:0000160">
    <property type="term" value="P:phosphorelay signal transduction system"/>
    <property type="evidence" value="ECO:0007669"/>
    <property type="project" value="UniProtKB-KW"/>
</dbReference>
<dbReference type="GO" id="GO:0003700">
    <property type="term" value="F:DNA-binding transcription factor activity"/>
    <property type="evidence" value="ECO:0007669"/>
    <property type="project" value="InterPro"/>
</dbReference>
<dbReference type="Pfam" id="PF00072">
    <property type="entry name" value="Response_reg"/>
    <property type="match status" value="1"/>
</dbReference>
<accession>A0A1R0WZN0</accession>
<dbReference type="AlphaFoldDB" id="A0A1R0WZN0"/>
<dbReference type="PANTHER" id="PTHR42713">
    <property type="entry name" value="HISTIDINE KINASE-RELATED"/>
    <property type="match status" value="1"/>
</dbReference>
<reference evidence="8 9" key="1">
    <citation type="submission" date="2016-10" db="EMBL/GenBank/DDBJ databases">
        <title>Paenibacillus species isolates.</title>
        <authorList>
            <person name="Beno S.M."/>
        </authorList>
    </citation>
    <scope>NUCLEOTIDE SEQUENCE [LARGE SCALE GENOMIC DNA]</scope>
    <source>
        <strain evidence="8 9">FSL H7-0604</strain>
    </source>
</reference>
<evidence type="ECO:0000256" key="6">
    <source>
        <dbReference type="ARBA" id="ARBA00023125"/>
    </source>
</evidence>
<protein>
    <submittedName>
        <fullName evidence="8">Uncharacterized protein</fullName>
    </submittedName>
</protein>
<dbReference type="Gene3D" id="1.10.10.60">
    <property type="entry name" value="Homeodomain-like"/>
    <property type="match status" value="2"/>
</dbReference>
<dbReference type="InterPro" id="IPR018060">
    <property type="entry name" value="HTH_AraC"/>
</dbReference>
<name>A0A1R0WZN0_9BACL</name>
<dbReference type="GO" id="GO:0043565">
    <property type="term" value="F:sequence-specific DNA binding"/>
    <property type="evidence" value="ECO:0007669"/>
    <property type="project" value="InterPro"/>
</dbReference>
<evidence type="ECO:0000256" key="2">
    <source>
        <dbReference type="ARBA" id="ARBA00022490"/>
    </source>
</evidence>
<dbReference type="Gene3D" id="3.40.50.2300">
    <property type="match status" value="1"/>
</dbReference>
<dbReference type="Pfam" id="PF12833">
    <property type="entry name" value="HTH_18"/>
    <property type="match status" value="1"/>
</dbReference>
<evidence type="ECO:0000256" key="5">
    <source>
        <dbReference type="ARBA" id="ARBA00023015"/>
    </source>
</evidence>
<dbReference type="GeneID" id="31569791"/>
<dbReference type="Proteomes" id="UP000187465">
    <property type="component" value="Unassembled WGS sequence"/>
</dbReference>
<dbReference type="EMBL" id="MKQP01000045">
    <property type="protein sequence ID" value="OMD25297.1"/>
    <property type="molecule type" value="Genomic_DNA"/>
</dbReference>
<dbReference type="InterPro" id="IPR051552">
    <property type="entry name" value="HptR"/>
</dbReference>
<evidence type="ECO:0000313" key="8">
    <source>
        <dbReference type="EMBL" id="OMD25297.1"/>
    </source>
</evidence>
<evidence type="ECO:0000313" key="9">
    <source>
        <dbReference type="Proteomes" id="UP000187465"/>
    </source>
</evidence>
<keyword evidence="2" id="KW-0963">Cytoplasm</keyword>
<keyword evidence="3" id="KW-0597">Phosphoprotein</keyword>
<evidence type="ECO:0000256" key="3">
    <source>
        <dbReference type="ARBA" id="ARBA00022553"/>
    </source>
</evidence>
<dbReference type="PROSITE" id="PS01124">
    <property type="entry name" value="HTH_ARAC_FAMILY_2"/>
    <property type="match status" value="1"/>
</dbReference>
<dbReference type="PROSITE" id="PS50110">
    <property type="entry name" value="RESPONSE_REGULATORY"/>
    <property type="match status" value="1"/>
</dbReference>
<dbReference type="CDD" id="cd17536">
    <property type="entry name" value="REC_YesN-like"/>
    <property type="match status" value="1"/>
</dbReference>
<keyword evidence="6" id="KW-0238">DNA-binding</keyword>
<dbReference type="PANTHER" id="PTHR42713:SF3">
    <property type="entry name" value="TRANSCRIPTIONAL REGULATORY PROTEIN HPTR"/>
    <property type="match status" value="1"/>
</dbReference>
<keyword evidence="5" id="KW-0805">Transcription regulation</keyword>
<dbReference type="InterPro" id="IPR020449">
    <property type="entry name" value="Tscrpt_reg_AraC-type_HTH"/>
</dbReference>
<dbReference type="InterPro" id="IPR011006">
    <property type="entry name" value="CheY-like_superfamily"/>
</dbReference>
<evidence type="ECO:0000256" key="1">
    <source>
        <dbReference type="ARBA" id="ARBA00004496"/>
    </source>
</evidence>
<evidence type="ECO:0000256" key="4">
    <source>
        <dbReference type="ARBA" id="ARBA00023012"/>
    </source>
</evidence>
<comment type="caution">
    <text evidence="8">The sequence shown here is derived from an EMBL/GenBank/DDBJ whole genome shotgun (WGS) entry which is preliminary data.</text>
</comment>
<dbReference type="PRINTS" id="PR00032">
    <property type="entry name" value="HTHARAC"/>
</dbReference>
<proteinExistence type="predicted"/>
<evidence type="ECO:0000256" key="7">
    <source>
        <dbReference type="ARBA" id="ARBA00023163"/>
    </source>
</evidence>
<dbReference type="SMART" id="SM00342">
    <property type="entry name" value="HTH_ARAC"/>
    <property type="match status" value="1"/>
</dbReference>
<dbReference type="SUPFAM" id="SSF52172">
    <property type="entry name" value="CheY-like"/>
    <property type="match status" value="1"/>
</dbReference>
<keyword evidence="4" id="KW-0902">Two-component regulatory system</keyword>
<dbReference type="RefSeq" id="WP_051491207.1">
    <property type="nucleotide sequence ID" value="NZ_CP009428.1"/>
</dbReference>
<comment type="subcellular location">
    <subcellularLocation>
        <location evidence="1">Cytoplasm</location>
    </subcellularLocation>
</comment>
<keyword evidence="7" id="KW-0804">Transcription</keyword>
<sequence length="399" mass="45441">MYKVMVVDDEPLFRYYMRTKLDWSKYDFSVCGEASNGREALEEAERTKPDLALVDISMPYMDGMELVTRLQANAPDMLIVFVTGHNEFDYAQKAIRLGVQDYLLKPFNQQEFNEMMIKVKQRLQSHKIGARKAGKPEIIAEGTASNKLFPLQMDEQNSSEGIEEFSFPSKEITHLGIQDAMLMALKMGDGDAAAKDISKLIEILRRQRGGGSYSFTLLMSIVSLCLAYAGERGINPESLWKPAGSPEQRLREMDNWDETESWIKGLYSKVIDQGREHRPSKSYNLFIAAKEYIREHYSDCELTVDQVANGVYVDTSYLRKVFRKEGGISVLDFITYTRMKQAKELLAGGNVRLSEIAGKVGYNDPNYFSKCFKKHYGMPPSEFEQLAARSRHIGVNNEI</sequence>
<dbReference type="InterPro" id="IPR009057">
    <property type="entry name" value="Homeodomain-like_sf"/>
</dbReference>
<gene>
    <name evidence="8" type="ORF">BJP51_03320</name>
</gene>
<dbReference type="SMART" id="SM00448">
    <property type="entry name" value="REC"/>
    <property type="match status" value="1"/>
</dbReference>
<dbReference type="SUPFAM" id="SSF46689">
    <property type="entry name" value="Homeodomain-like"/>
    <property type="match status" value="1"/>
</dbReference>
<dbReference type="GO" id="GO:0005737">
    <property type="term" value="C:cytoplasm"/>
    <property type="evidence" value="ECO:0007669"/>
    <property type="project" value="UniProtKB-SubCell"/>
</dbReference>
<dbReference type="InterPro" id="IPR001789">
    <property type="entry name" value="Sig_transdc_resp-reg_receiver"/>
</dbReference>
<organism evidence="8 9">
    <name type="scientific">Paenibacillus odorifer</name>
    <dbReference type="NCBI Taxonomy" id="189426"/>
    <lineage>
        <taxon>Bacteria</taxon>
        <taxon>Bacillati</taxon>
        <taxon>Bacillota</taxon>
        <taxon>Bacilli</taxon>
        <taxon>Bacillales</taxon>
        <taxon>Paenibacillaceae</taxon>
        <taxon>Paenibacillus</taxon>
    </lineage>
</organism>